<dbReference type="SUPFAM" id="SSF55073">
    <property type="entry name" value="Nucleotide cyclase"/>
    <property type="match status" value="1"/>
</dbReference>
<evidence type="ECO:0000256" key="1">
    <source>
        <dbReference type="SAM" id="MobiDB-lite"/>
    </source>
</evidence>
<dbReference type="AlphaFoldDB" id="A0AA37Q825"/>
<evidence type="ECO:0000313" key="4">
    <source>
        <dbReference type="EMBL" id="GLB84599.1"/>
    </source>
</evidence>
<dbReference type="InterPro" id="IPR050469">
    <property type="entry name" value="Diguanylate_Cyclase"/>
</dbReference>
<feature type="domain" description="GGDEF" evidence="3">
    <location>
        <begin position="226"/>
        <end position="356"/>
    </location>
</feature>
<accession>A0AA37Q825</accession>
<feature type="region of interest" description="Disordered" evidence="1">
    <location>
        <begin position="350"/>
        <end position="370"/>
    </location>
</feature>
<reference evidence="4" key="1">
    <citation type="submission" date="2022-07" db="EMBL/GenBank/DDBJ databases">
        <title>Mycobacterium kiyosense sp. nov., scotochromogenic slow-glowing species isolated from respiratory specimens.</title>
        <authorList>
            <person name="Fukano H."/>
            <person name="Kazumi Y."/>
            <person name="Sakagami N."/>
            <person name="Ato M."/>
            <person name="Mitarai S."/>
            <person name="Hoshino Y."/>
        </authorList>
    </citation>
    <scope>NUCLEOTIDE SEQUENCE</scope>
    <source>
        <strain evidence="4">SRL2020-028</strain>
    </source>
</reference>
<comment type="caution">
    <text evidence="4">The sequence shown here is derived from an EMBL/GenBank/DDBJ whole genome shotgun (WGS) entry which is preliminary data.</text>
</comment>
<evidence type="ECO:0000259" key="3">
    <source>
        <dbReference type="PROSITE" id="PS50887"/>
    </source>
</evidence>
<sequence>MGADVGRSEYRFATQALREGRLVRAFGAVAAACCFGLTALLIAVQFHPSGPAGPVARWVQIGIACTGVIYGMVWLLGPWPRYRYALAFVVWGDVGIAATAATMATPDSRLCATLYLGLVGVFAAFLLGAETISWHCAFGALVIVGITAWAVLVDHASAFGLFIYFMPALTWVVAVPLAGLALIEGGRRAIRRTARSAHYDPLTRLRNRRGLNASFEVAIRRQRPGTTVVIAVCDIDRFKMLNDVHGHPVGDAALIAMAVKLRAIACPEEITARIGGDELVLVVFRNETNGSGDLLNRLSALTFTRIDTVTLTASIGVASHSVDDPYFSLDDLLRQADAAMYEAKRAGGANLKVHQRHRSESTGTPDNAMA</sequence>
<proteinExistence type="predicted"/>
<organism evidence="4 5">
    <name type="scientific">Mycobacterium kiyosense</name>
    <dbReference type="NCBI Taxonomy" id="2871094"/>
    <lineage>
        <taxon>Bacteria</taxon>
        <taxon>Bacillati</taxon>
        <taxon>Actinomycetota</taxon>
        <taxon>Actinomycetes</taxon>
        <taxon>Mycobacteriales</taxon>
        <taxon>Mycobacteriaceae</taxon>
        <taxon>Mycobacterium</taxon>
    </lineage>
</organism>
<dbReference type="InterPro" id="IPR043128">
    <property type="entry name" value="Rev_trsase/Diguanyl_cyclase"/>
</dbReference>
<keyword evidence="2" id="KW-0472">Membrane</keyword>
<feature type="transmembrane region" description="Helical" evidence="2">
    <location>
        <begin position="110"/>
        <end position="127"/>
    </location>
</feature>
<feature type="transmembrane region" description="Helical" evidence="2">
    <location>
        <begin position="84"/>
        <end position="104"/>
    </location>
</feature>
<dbReference type="InterPro" id="IPR029787">
    <property type="entry name" value="Nucleotide_cyclase"/>
</dbReference>
<dbReference type="EMBL" id="BRXE01000055">
    <property type="protein sequence ID" value="GLB84599.1"/>
    <property type="molecule type" value="Genomic_DNA"/>
</dbReference>
<dbReference type="InterPro" id="IPR000160">
    <property type="entry name" value="GGDEF_dom"/>
</dbReference>
<dbReference type="Gene3D" id="3.30.70.270">
    <property type="match status" value="1"/>
</dbReference>
<keyword evidence="2" id="KW-1133">Transmembrane helix</keyword>
<dbReference type="Proteomes" id="UP001165663">
    <property type="component" value="Unassembled WGS sequence"/>
</dbReference>
<evidence type="ECO:0000256" key="2">
    <source>
        <dbReference type="SAM" id="Phobius"/>
    </source>
</evidence>
<gene>
    <name evidence="4" type="ORF">SRL2020028_38550</name>
</gene>
<dbReference type="Pfam" id="PF00990">
    <property type="entry name" value="GGDEF"/>
    <property type="match status" value="1"/>
</dbReference>
<dbReference type="PROSITE" id="PS50887">
    <property type="entry name" value="GGDEF"/>
    <property type="match status" value="1"/>
</dbReference>
<feature type="transmembrane region" description="Helical" evidence="2">
    <location>
        <begin position="158"/>
        <end position="183"/>
    </location>
</feature>
<dbReference type="GO" id="GO:0052621">
    <property type="term" value="F:diguanylate cyclase activity"/>
    <property type="evidence" value="ECO:0007669"/>
    <property type="project" value="TreeGrafter"/>
</dbReference>
<protein>
    <recommendedName>
        <fullName evidence="3">GGDEF domain-containing protein</fullName>
    </recommendedName>
</protein>
<keyword evidence="2" id="KW-0812">Transmembrane</keyword>
<dbReference type="SMART" id="SM00267">
    <property type="entry name" value="GGDEF"/>
    <property type="match status" value="1"/>
</dbReference>
<feature type="transmembrane region" description="Helical" evidence="2">
    <location>
        <begin position="134"/>
        <end position="152"/>
    </location>
</feature>
<dbReference type="PANTHER" id="PTHR45138:SF9">
    <property type="entry name" value="DIGUANYLATE CYCLASE DGCM-RELATED"/>
    <property type="match status" value="1"/>
</dbReference>
<dbReference type="CDD" id="cd01949">
    <property type="entry name" value="GGDEF"/>
    <property type="match status" value="1"/>
</dbReference>
<dbReference type="NCBIfam" id="TIGR00254">
    <property type="entry name" value="GGDEF"/>
    <property type="match status" value="1"/>
</dbReference>
<feature type="compositionally biased region" description="Polar residues" evidence="1">
    <location>
        <begin position="361"/>
        <end position="370"/>
    </location>
</feature>
<name>A0AA37Q825_9MYCO</name>
<feature type="transmembrane region" description="Helical" evidence="2">
    <location>
        <begin position="58"/>
        <end position="77"/>
    </location>
</feature>
<evidence type="ECO:0000313" key="5">
    <source>
        <dbReference type="Proteomes" id="UP001165663"/>
    </source>
</evidence>
<feature type="transmembrane region" description="Helical" evidence="2">
    <location>
        <begin position="21"/>
        <end position="46"/>
    </location>
</feature>
<dbReference type="PANTHER" id="PTHR45138">
    <property type="entry name" value="REGULATORY COMPONENTS OF SENSORY TRANSDUCTION SYSTEM"/>
    <property type="match status" value="1"/>
</dbReference>